<evidence type="ECO:0000256" key="3">
    <source>
        <dbReference type="ARBA" id="ARBA00022679"/>
    </source>
</evidence>
<evidence type="ECO:0000256" key="4">
    <source>
        <dbReference type="ARBA" id="ARBA00022691"/>
    </source>
</evidence>
<evidence type="ECO:0000313" key="10">
    <source>
        <dbReference type="Proteomes" id="UP001286313"/>
    </source>
</evidence>
<dbReference type="PANTHER" id="PTHR12189">
    <property type="entry name" value="MRNA GUANINE-7- METHYLTRANSFERASE"/>
    <property type="match status" value="1"/>
</dbReference>
<dbReference type="GO" id="GO:0005634">
    <property type="term" value="C:nucleus"/>
    <property type="evidence" value="ECO:0007669"/>
    <property type="project" value="TreeGrafter"/>
</dbReference>
<dbReference type="GO" id="GO:0004482">
    <property type="term" value="F:mRNA 5'-cap (guanine-N7-)-methyltransferase activity"/>
    <property type="evidence" value="ECO:0007669"/>
    <property type="project" value="UniProtKB-EC"/>
</dbReference>
<gene>
    <name evidence="9" type="ORF">Pcinc_000963</name>
</gene>
<keyword evidence="5" id="KW-0694">RNA-binding</keyword>
<dbReference type="PANTHER" id="PTHR12189:SF2">
    <property type="entry name" value="MRNA CAP GUANINE-N7 METHYLTRANSFERASE"/>
    <property type="match status" value="1"/>
</dbReference>
<evidence type="ECO:0000313" key="9">
    <source>
        <dbReference type="EMBL" id="KAK3895318.1"/>
    </source>
</evidence>
<keyword evidence="6" id="KW-0506">mRNA capping</keyword>
<dbReference type="GO" id="GO:0003723">
    <property type="term" value="F:RNA binding"/>
    <property type="evidence" value="ECO:0007669"/>
    <property type="project" value="UniProtKB-KW"/>
</dbReference>
<comment type="catalytic activity">
    <reaction evidence="7">
        <text>a 5'-end (5'-triphosphoguanosine)-ribonucleoside in mRNA + S-adenosyl-L-methionine = a 5'-end (N(7)-methyl 5'-triphosphoguanosine)-ribonucleoside in mRNA + S-adenosyl-L-homocysteine</text>
        <dbReference type="Rhea" id="RHEA:67008"/>
        <dbReference type="Rhea" id="RHEA-COMP:17166"/>
        <dbReference type="Rhea" id="RHEA-COMP:17167"/>
        <dbReference type="ChEBI" id="CHEBI:57856"/>
        <dbReference type="ChEBI" id="CHEBI:59789"/>
        <dbReference type="ChEBI" id="CHEBI:156461"/>
        <dbReference type="ChEBI" id="CHEBI:167617"/>
        <dbReference type="EC" id="2.1.1.56"/>
    </reaction>
</comment>
<dbReference type="InterPro" id="IPR029063">
    <property type="entry name" value="SAM-dependent_MTases_sf"/>
</dbReference>
<keyword evidence="10" id="KW-1185">Reference proteome</keyword>
<dbReference type="SUPFAM" id="SSF53335">
    <property type="entry name" value="S-adenosyl-L-methionine-dependent methyltransferases"/>
    <property type="match status" value="1"/>
</dbReference>
<dbReference type="CDD" id="cd02440">
    <property type="entry name" value="AdoMet_MTases"/>
    <property type="match status" value="1"/>
</dbReference>
<evidence type="ECO:0000256" key="7">
    <source>
        <dbReference type="ARBA" id="ARBA00044712"/>
    </source>
</evidence>
<dbReference type="Gene3D" id="3.40.50.150">
    <property type="entry name" value="Vaccinia Virus protein VP39"/>
    <property type="match status" value="1"/>
</dbReference>
<feature type="domain" description="MRNA cap 0 methyltransferase" evidence="8">
    <location>
        <begin position="90"/>
        <end position="402"/>
    </location>
</feature>
<dbReference type="Proteomes" id="UP001286313">
    <property type="component" value="Unassembled WGS sequence"/>
</dbReference>
<proteinExistence type="predicted"/>
<name>A0AAE1GL15_PETCI</name>
<reference evidence="9" key="1">
    <citation type="submission" date="2023-10" db="EMBL/GenBank/DDBJ databases">
        <title>Genome assemblies of two species of porcelain crab, Petrolisthes cinctipes and Petrolisthes manimaculis (Anomura: Porcellanidae).</title>
        <authorList>
            <person name="Angst P."/>
        </authorList>
    </citation>
    <scope>NUCLEOTIDE SEQUENCE</scope>
    <source>
        <strain evidence="9">PB745_01</strain>
        <tissue evidence="9">Gill</tissue>
    </source>
</reference>
<evidence type="ECO:0000256" key="5">
    <source>
        <dbReference type="ARBA" id="ARBA00022884"/>
    </source>
</evidence>
<dbReference type="EC" id="2.1.1.56" evidence="1"/>
<evidence type="ECO:0000256" key="1">
    <source>
        <dbReference type="ARBA" id="ARBA00011926"/>
    </source>
</evidence>
<accession>A0AAE1GL15</accession>
<dbReference type="Pfam" id="PF03291">
    <property type="entry name" value="mRNA_G-N7_MeTrfase"/>
    <property type="match status" value="1"/>
</dbReference>
<comment type="caution">
    <text evidence="9">The sequence shown here is derived from an EMBL/GenBank/DDBJ whole genome shotgun (WGS) entry which is preliminary data.</text>
</comment>
<evidence type="ECO:0000256" key="2">
    <source>
        <dbReference type="ARBA" id="ARBA00022603"/>
    </source>
</evidence>
<protein>
    <recommendedName>
        <fullName evidence="1">mRNA (guanine-N(7))-methyltransferase</fullName>
        <ecNumber evidence="1">2.1.1.56</ecNumber>
    </recommendedName>
</protein>
<sequence length="455" mass="51818">MSPGNTGVRKFQVSVNNNVPVIHVLEEDSYEHRDKITSTSAVPQLDTPMAEHEDGPPLKGAKLDEEGLGSVVASHYNNLEEKGLKERSTSRIFHLRNSNNWIKSYLINYCLDQVRERQVDHYPVSVFDLGCGKGGDLLKWSKGNIRHLVCADIAQTSMDQCRERYTNTRKRTGGGHGGGFTAEFIVADCTKKRIKPMLENPSRQVDLVSCQFAFHYCFESLAQAETMLRNVSENLKRGGYFMATIPNAYEIMSRLKSSGSHRFGNEVYTVEFPEDRPEDPPIFGDRYNFFLEGVVDCPEFLVHPPTLIKLAKKWDLELEWKRDFSTVYSDALKDTLCQRLLSVMNVLETYPSKEEQVTETEVEYTHARQFLESREGVTAIRTLTSSEWEALCIYQAWVFRKSSNKRGQEELKKAKKMEEISRIGCEAVHKAMIVESTTKSLNAPTCPNFATHVED</sequence>
<keyword evidence="6" id="KW-0507">mRNA processing</keyword>
<evidence type="ECO:0000256" key="6">
    <source>
        <dbReference type="ARBA" id="ARBA00023042"/>
    </source>
</evidence>
<organism evidence="9 10">
    <name type="scientific">Petrolisthes cinctipes</name>
    <name type="common">Flat porcelain crab</name>
    <dbReference type="NCBI Taxonomy" id="88211"/>
    <lineage>
        <taxon>Eukaryota</taxon>
        <taxon>Metazoa</taxon>
        <taxon>Ecdysozoa</taxon>
        <taxon>Arthropoda</taxon>
        <taxon>Crustacea</taxon>
        <taxon>Multicrustacea</taxon>
        <taxon>Malacostraca</taxon>
        <taxon>Eumalacostraca</taxon>
        <taxon>Eucarida</taxon>
        <taxon>Decapoda</taxon>
        <taxon>Pleocyemata</taxon>
        <taxon>Anomura</taxon>
        <taxon>Galatheoidea</taxon>
        <taxon>Porcellanidae</taxon>
        <taxon>Petrolisthes</taxon>
    </lineage>
</organism>
<dbReference type="InterPro" id="IPR039753">
    <property type="entry name" value="RG7MT1"/>
</dbReference>
<dbReference type="EMBL" id="JAWQEG010000050">
    <property type="protein sequence ID" value="KAK3895318.1"/>
    <property type="molecule type" value="Genomic_DNA"/>
</dbReference>
<dbReference type="PROSITE" id="PS51562">
    <property type="entry name" value="RNA_CAP0_MT"/>
    <property type="match status" value="1"/>
</dbReference>
<keyword evidence="2" id="KW-0489">Methyltransferase</keyword>
<evidence type="ECO:0000259" key="8">
    <source>
        <dbReference type="PROSITE" id="PS51562"/>
    </source>
</evidence>
<dbReference type="AlphaFoldDB" id="A0AAE1GL15"/>
<keyword evidence="4" id="KW-0949">S-adenosyl-L-methionine</keyword>
<dbReference type="InterPro" id="IPR004971">
    <property type="entry name" value="mRNA_G-N7_MeTrfase_dom"/>
</dbReference>
<keyword evidence="3" id="KW-0808">Transferase</keyword>